<dbReference type="EMBL" id="JASBWS010000022">
    <property type="protein sequence ID" value="KAJ9110772.1"/>
    <property type="molecule type" value="Genomic_DNA"/>
</dbReference>
<accession>A0ACC2WI79</accession>
<dbReference type="Proteomes" id="UP001230649">
    <property type="component" value="Unassembled WGS sequence"/>
</dbReference>
<sequence>MAIQTPVNPQAAEVGVADLNIYLQDPHSEAALAECRKVAESLITTGALIVKDTRADATFNDRFLDLLETYFAQDREALEKDLRPELGYQVGVTLEDTERPSCISTPKCMNIISSLPASERPLDLTGHSADPKSRFFWRMTEEREKTGKKDLDMHEAPNVVPEPFKDVWQERMEDWGGKMKQAVQGVAEMLSVGLGLPASTIYDASRYGIFAGFHSDLNFLTIHGKSRYPGLHIWARNTGKKMPVKVPDGCLLVQAGKQLEWFSGGLVKAGYHEVVCTEGTLKAMERISTETPERPLIRISSTFFYHLSPDYQLQALPPLKAQAEKRFGSQDDYGSMSVANQVKRELGLIALVTDE</sequence>
<name>A0ACC2WI79_9TREE</name>
<organism evidence="1 2">
    <name type="scientific">Naganishia adeliensis</name>
    <dbReference type="NCBI Taxonomy" id="92952"/>
    <lineage>
        <taxon>Eukaryota</taxon>
        <taxon>Fungi</taxon>
        <taxon>Dikarya</taxon>
        <taxon>Basidiomycota</taxon>
        <taxon>Agaricomycotina</taxon>
        <taxon>Tremellomycetes</taxon>
        <taxon>Filobasidiales</taxon>
        <taxon>Filobasidiaceae</taxon>
        <taxon>Naganishia</taxon>
    </lineage>
</organism>
<keyword evidence="2" id="KW-1185">Reference proteome</keyword>
<protein>
    <submittedName>
        <fullName evidence="1">Uncharacterized protein</fullName>
    </submittedName>
</protein>
<evidence type="ECO:0000313" key="2">
    <source>
        <dbReference type="Proteomes" id="UP001230649"/>
    </source>
</evidence>
<gene>
    <name evidence="1" type="ORF">QFC20_002813</name>
</gene>
<proteinExistence type="predicted"/>
<reference evidence="1" key="1">
    <citation type="submission" date="2023-04" db="EMBL/GenBank/DDBJ databases">
        <title>Draft Genome sequencing of Naganishia species isolated from polar environments using Oxford Nanopore Technology.</title>
        <authorList>
            <person name="Leo P."/>
            <person name="Venkateswaran K."/>
        </authorList>
    </citation>
    <scope>NUCLEOTIDE SEQUENCE</scope>
    <source>
        <strain evidence="1">MNA-CCFEE 5262</strain>
    </source>
</reference>
<evidence type="ECO:0000313" key="1">
    <source>
        <dbReference type="EMBL" id="KAJ9110772.1"/>
    </source>
</evidence>
<comment type="caution">
    <text evidence="1">The sequence shown here is derived from an EMBL/GenBank/DDBJ whole genome shotgun (WGS) entry which is preliminary data.</text>
</comment>